<dbReference type="AlphaFoldDB" id="A0A023AXP5"/>
<keyword evidence="1" id="KW-0812">Transmembrane</keyword>
<accession>A0A023AXP5</accession>
<comment type="caution">
    <text evidence="1">The sequence shown here is derived from an EMBL/GenBank/DDBJ whole genome shotgun (WGS) entry which is preliminary data.</text>
</comment>
<dbReference type="VEuPathDB" id="CryptoDB:GNI_173010"/>
<dbReference type="EMBL" id="AFNH02001298">
    <property type="protein sequence ID" value="EZG43416.1"/>
    <property type="molecule type" value="Genomic_DNA"/>
</dbReference>
<dbReference type="GeneID" id="22915900"/>
<dbReference type="Proteomes" id="UP000019763">
    <property type="component" value="Unassembled WGS sequence"/>
</dbReference>
<evidence type="ECO:0000313" key="2">
    <source>
        <dbReference type="Proteomes" id="UP000019763"/>
    </source>
</evidence>
<evidence type="ECO:0000313" key="1">
    <source>
        <dbReference type="EMBL" id="EZG43416.1"/>
    </source>
</evidence>
<organism evidence="1 2">
    <name type="scientific">Gregarina niphandrodes</name>
    <name type="common">Septate eugregarine</name>
    <dbReference type="NCBI Taxonomy" id="110365"/>
    <lineage>
        <taxon>Eukaryota</taxon>
        <taxon>Sar</taxon>
        <taxon>Alveolata</taxon>
        <taxon>Apicomplexa</taxon>
        <taxon>Conoidasida</taxon>
        <taxon>Gregarinasina</taxon>
        <taxon>Eugregarinorida</taxon>
        <taxon>Gregarinidae</taxon>
        <taxon>Gregarina</taxon>
    </lineage>
</organism>
<protein>
    <submittedName>
        <fullName evidence="1">Transmembrane protein</fullName>
    </submittedName>
</protein>
<proteinExistence type="predicted"/>
<name>A0A023AXP5_GRENI</name>
<reference evidence="1" key="1">
    <citation type="submission" date="2013-12" db="EMBL/GenBank/DDBJ databases">
        <authorList>
            <person name="Omoto C.K."/>
            <person name="Sibley D."/>
            <person name="Venepally P."/>
            <person name="Hadjithomas M."/>
            <person name="Karamycheva S."/>
            <person name="Brunk B."/>
            <person name="Roos D."/>
            <person name="Caler E."/>
            <person name="Lorenzi H."/>
        </authorList>
    </citation>
    <scope>NUCLEOTIDE SEQUENCE</scope>
</reference>
<gene>
    <name evidence="1" type="ORF">GNI_173010</name>
</gene>
<keyword evidence="2" id="KW-1185">Reference proteome</keyword>
<dbReference type="RefSeq" id="XP_011133357.1">
    <property type="nucleotide sequence ID" value="XM_011135055.1"/>
</dbReference>
<sequence>MWWALVLLSTAALLYFLFATTTKVLMMLQMKLGLFNVKKALQTREPNLVVGAGYGCVLVLEDPLLRQLPSVMISPNVIDYATKLPQAEAKQLNLEDSPFVYVTYDTSQSPTTIKESVLLADTAEPGLSATDWLCVRFADERKLTTILEYSFSKGWTNIAEREGCRLELDPNDNLVRVLVDDDLCSKLFFKAVPSGATSTPWLTQNELQLILTLHDSAI</sequence>
<keyword evidence="1" id="KW-0472">Membrane</keyword>